<feature type="compositionally biased region" description="Acidic residues" evidence="2">
    <location>
        <begin position="108"/>
        <end position="124"/>
    </location>
</feature>
<dbReference type="Proteomes" id="UP000220158">
    <property type="component" value="Chromosome 13"/>
</dbReference>
<gene>
    <name evidence="4" type="primary">PTEX150</name>
    <name evidence="4" type="ORF">PRELSG_1314800</name>
</gene>
<keyword evidence="5" id="KW-1185">Reference proteome</keyword>
<reference evidence="4 5" key="1">
    <citation type="submission" date="2015-04" db="EMBL/GenBank/DDBJ databases">
        <authorList>
            <consortium name="Pathogen Informatics"/>
        </authorList>
    </citation>
    <scope>NUCLEOTIDE SEQUENCE [LARGE SCALE GENOMIC DNA]</scope>
    <source>
        <strain evidence="4 5">SGS1</strain>
    </source>
</reference>
<feature type="compositionally biased region" description="Low complexity" evidence="2">
    <location>
        <begin position="98"/>
        <end position="107"/>
    </location>
</feature>
<protein>
    <submittedName>
        <fullName evidence="4">Translocon component PTEX150, putative</fullName>
    </submittedName>
</protein>
<feature type="region of interest" description="Disordered" evidence="2">
    <location>
        <begin position="204"/>
        <end position="257"/>
    </location>
</feature>
<proteinExistence type="predicted"/>
<feature type="compositionally biased region" description="Low complexity" evidence="2">
    <location>
        <begin position="61"/>
        <end position="75"/>
    </location>
</feature>
<feature type="compositionally biased region" description="Low complexity" evidence="2">
    <location>
        <begin position="440"/>
        <end position="450"/>
    </location>
</feature>
<feature type="compositionally biased region" description="Low complexity" evidence="2">
    <location>
        <begin position="36"/>
        <end position="48"/>
    </location>
</feature>
<feature type="signal peptide" evidence="3">
    <location>
        <begin position="1"/>
        <end position="22"/>
    </location>
</feature>
<feature type="compositionally biased region" description="Basic and acidic residues" evidence="2">
    <location>
        <begin position="76"/>
        <end position="89"/>
    </location>
</feature>
<feature type="region of interest" description="Disordered" evidence="2">
    <location>
        <begin position="440"/>
        <end position="492"/>
    </location>
</feature>
<sequence>MKSLILISFFIFIFIHYNYVIANGENKNLNIKPTCSKPSDNNSNNDGSNNKDNKKKEIENSGDSSQQSNDQGNNDKINDNTENLQKDENREDGDDDISSSTNSSNNEVTEEDNDNYLNDEENQDSDSGNSDNTTQDNVLGLNGLFPGNLGGSNLQKILNDETFQSFLNSMGNNQGNNSNKENNIFGDIFKDMFNVINNNKLNLQGKGNMGNMDAFKNENGNKTDDNDDDDDDDDDDSDDSDDTDNADDTDKKNDETDSLNKLNNLEKLNALKDKLESTLKNVGVDVDKLKENIQRNKMFYNNNYMNDDLLKKFSLNLPSNTSNFDALKNTIDNNMQKEMNKKSNDSHIINSNKKGISFENKLSTFDDDTLDKYTEIPLDKEEDNIDELSNKYEGESYIDEEENSSNEHSNYNENNSNDNAKSLNESEFTSEEKLISSSSLNNNNFFVNNNRHQSDKFSTENDNENFDLDFEGNDNSNLNEGNNDNSAKEEDDDIISYDIEELKNELKEYTDLDIENISKAMNKYNTANKELKGGNKKQDNNKDENDEIDIEILKKLIEEGKLTYEDLTEDLLMKLILPDQSFFELSPYPSDEKDLSVNETSGLMNEQLKNFLKSYGTYHISYDPKSIDVKKQKKMENKEEDNDNDDDYYDSYKQIEQSYDGFPANYNHHVPQLVGNQYVYTSFYDKKEDLIKYLKENKIVLGKSKNKSKKYSANTDYYKKKKILALIRDYIDENNEKKAVEFKNIKSSKFINQKLKKNSEDNKLTILSKDELDEMVRKGNFSNKKKSNELKNTPNFIPNKKKNKSSVELTKSNNKNNMSEGNISSQNGIIKNGYVTYDGKNIISNGKYLRRIENDNEKDSTNKCNKGNCTLKTVNEDSQDDEHLQNVNIDKDKSNIRVKYPFSSNKEILYDDLIDNYFFKMLIEVPNLKILREKILKLPYSEKAKKLLLKRYYQYVKELKDRI</sequence>
<feature type="compositionally biased region" description="Basic and acidic residues" evidence="2">
    <location>
        <begin position="215"/>
        <end position="224"/>
    </location>
</feature>
<evidence type="ECO:0000313" key="4">
    <source>
        <dbReference type="EMBL" id="CRH03789.1"/>
    </source>
</evidence>
<dbReference type="KEGG" id="prel:PRELSG_1314800"/>
<feature type="compositionally biased region" description="Low complexity" evidence="2">
    <location>
        <begin position="406"/>
        <end position="425"/>
    </location>
</feature>
<feature type="compositionally biased region" description="Acidic residues" evidence="2">
    <location>
        <begin position="461"/>
        <end position="472"/>
    </location>
</feature>
<feature type="chain" id="PRO_5012294788" evidence="3">
    <location>
        <begin position="23"/>
        <end position="963"/>
    </location>
</feature>
<feature type="region of interest" description="Disordered" evidence="2">
    <location>
        <begin position="33"/>
        <end position="139"/>
    </location>
</feature>
<accession>A0A1J1HE21</accession>
<dbReference type="VEuPathDB" id="PlasmoDB:PRELSG_1314800"/>
<keyword evidence="1" id="KW-0175">Coiled coil</keyword>
<feature type="region of interest" description="Disordered" evidence="2">
    <location>
        <begin position="784"/>
        <end position="807"/>
    </location>
</feature>
<dbReference type="RefSeq" id="XP_028535796.1">
    <property type="nucleotide sequence ID" value="XM_028678674.1"/>
</dbReference>
<dbReference type="OrthoDB" id="372932at2759"/>
<feature type="compositionally biased region" description="Polar residues" evidence="2">
    <location>
        <begin position="125"/>
        <end position="136"/>
    </location>
</feature>
<evidence type="ECO:0000313" key="5">
    <source>
        <dbReference type="Proteomes" id="UP000220158"/>
    </source>
</evidence>
<dbReference type="GeneID" id="39738081"/>
<keyword evidence="3" id="KW-0732">Signal</keyword>
<name>A0A1J1HE21_PLARL</name>
<evidence type="ECO:0000256" key="2">
    <source>
        <dbReference type="SAM" id="MobiDB-lite"/>
    </source>
</evidence>
<feature type="compositionally biased region" description="Acidic residues" evidence="2">
    <location>
        <begin position="225"/>
        <end position="247"/>
    </location>
</feature>
<dbReference type="AlphaFoldDB" id="A0A1J1HE21"/>
<dbReference type="EMBL" id="LN835308">
    <property type="protein sequence ID" value="CRH03789.1"/>
    <property type="molecule type" value="Genomic_DNA"/>
</dbReference>
<feature type="compositionally biased region" description="Basic and acidic residues" evidence="2">
    <location>
        <begin position="49"/>
        <end position="59"/>
    </location>
</feature>
<feature type="coiled-coil region" evidence="1">
    <location>
        <begin position="265"/>
        <end position="292"/>
    </location>
</feature>
<evidence type="ECO:0000256" key="3">
    <source>
        <dbReference type="SAM" id="SignalP"/>
    </source>
</evidence>
<feature type="region of interest" description="Disordered" evidence="2">
    <location>
        <begin position="397"/>
        <end position="428"/>
    </location>
</feature>
<evidence type="ECO:0000256" key="1">
    <source>
        <dbReference type="SAM" id="Coils"/>
    </source>
</evidence>
<feature type="compositionally biased region" description="Low complexity" evidence="2">
    <location>
        <begin position="473"/>
        <end position="485"/>
    </location>
</feature>
<organism evidence="4 5">
    <name type="scientific">Plasmodium relictum</name>
    <dbReference type="NCBI Taxonomy" id="85471"/>
    <lineage>
        <taxon>Eukaryota</taxon>
        <taxon>Sar</taxon>
        <taxon>Alveolata</taxon>
        <taxon>Apicomplexa</taxon>
        <taxon>Aconoidasida</taxon>
        <taxon>Haemosporida</taxon>
        <taxon>Plasmodiidae</taxon>
        <taxon>Plasmodium</taxon>
        <taxon>Plasmodium (Haemamoeba)</taxon>
    </lineage>
</organism>